<gene>
    <name evidence="1" type="ORF">KPL71_014181</name>
</gene>
<protein>
    <submittedName>
        <fullName evidence="1">Disease resistance protein RPM1</fullName>
    </submittedName>
</protein>
<comment type="caution">
    <text evidence="1">The sequence shown here is derived from an EMBL/GenBank/DDBJ whole genome shotgun (WGS) entry which is preliminary data.</text>
</comment>
<evidence type="ECO:0000313" key="1">
    <source>
        <dbReference type="EMBL" id="KAH9751193.1"/>
    </source>
</evidence>
<dbReference type="EMBL" id="CM039174">
    <property type="protein sequence ID" value="KAH9751193.1"/>
    <property type="molecule type" value="Genomic_DNA"/>
</dbReference>
<evidence type="ECO:0000313" key="2">
    <source>
        <dbReference type="Proteomes" id="UP000829398"/>
    </source>
</evidence>
<accession>A0ACB8KA34</accession>
<proteinExistence type="predicted"/>
<name>A0ACB8KA34_CITSI</name>
<dbReference type="Proteomes" id="UP000829398">
    <property type="component" value="Chromosome 5"/>
</dbReference>
<reference evidence="2" key="1">
    <citation type="journal article" date="2023" name="Hortic. Res.">
        <title>A chromosome-level phased genome enabling allele-level studies in sweet orange: a case study on citrus Huanglongbing tolerance.</title>
        <authorList>
            <person name="Wu B."/>
            <person name="Yu Q."/>
            <person name="Deng Z."/>
            <person name="Duan Y."/>
            <person name="Luo F."/>
            <person name="Gmitter F. Jr."/>
        </authorList>
    </citation>
    <scope>NUCLEOTIDE SEQUENCE [LARGE SCALE GENOMIC DNA]</scope>
    <source>
        <strain evidence="2">cv. Valencia</strain>
    </source>
</reference>
<keyword evidence="2" id="KW-1185">Reference proteome</keyword>
<organism evidence="1 2">
    <name type="scientific">Citrus sinensis</name>
    <name type="common">Sweet orange</name>
    <name type="synonym">Citrus aurantium var. sinensis</name>
    <dbReference type="NCBI Taxonomy" id="2711"/>
    <lineage>
        <taxon>Eukaryota</taxon>
        <taxon>Viridiplantae</taxon>
        <taxon>Streptophyta</taxon>
        <taxon>Embryophyta</taxon>
        <taxon>Tracheophyta</taxon>
        <taxon>Spermatophyta</taxon>
        <taxon>Magnoliopsida</taxon>
        <taxon>eudicotyledons</taxon>
        <taxon>Gunneridae</taxon>
        <taxon>Pentapetalae</taxon>
        <taxon>rosids</taxon>
        <taxon>malvids</taxon>
        <taxon>Sapindales</taxon>
        <taxon>Rutaceae</taxon>
        <taxon>Aurantioideae</taxon>
        <taxon>Citrus</taxon>
    </lineage>
</organism>
<sequence>MLEFHLRLFCERLKRVLASEEGMLTLPDSTNLAPFFQNLLTESEIITTTLLGNYEADMARILSQLIRQECAESEMSLPLLQLLDLEESDEEDVERSDILEILKDINHFVHESEKAIDTFFINITQQQNSENESESSTNMTLLVGLHTKIIDIRNRMQQLPPGNSGFDISEKSNEIIRLLSEGQPRLDISEFERGREKFFDLLIEGPSGLSVVAILDSSGFDKTAFAADTYNNKHVKFYFDCLAWVRVSVLYDFGKILDDIIKSVMPPSRVSVIIGEDYQLKKSILRDYLTNKKYFIVLDDVFDDSEIWDDLEEVLPDNQNGSRVLILVAEPTLLTSLKMENGEKIRLDSVPVGGPLIRIKYEGLQFFVLHYGSMPLENYYKGEAIPTVWRQIFSVMELPFHLKVCSIYLCVFPPGIEISTRQLYQLWVAEGFIPYNSAETAEHYLKELIHRGFIQVSERSAGGTIKACYVPSFVYTSLFWVAEKMGFVWMRDMEEESIANAKRYIILDNQIAFFPLEYSDMYLQSFLNHISKSNHLNPKDCENFFKRFKYLRVLNMGSAVLDQYPPGLENLYLLKYLKLNIPSFKCLPSLLCTLLNLQTLEMPSSYIDQSPEDIWMMQKLMHLNFGSITLPAPPKNYSSSLKSLIFISALNPSSCTPDILGRLPSVQTLRISGDLSYYQSGVSKSLCELHKLECLKLVNESKPSRMVLSEYQFPPSLIQLSLSNSELMEDPMPILENLPRLRMLKLKQNSYLGRKLACVGLSSFPELKVLHLKSMYWLDEWMMGAGAMPKLESLIVNPCAYLRKLPEELWCIKSLRKLNLHWPQTELRQTLRTFKDMEWRYDIQLYPYGI</sequence>